<proteinExistence type="predicted"/>
<dbReference type="Proteomes" id="UP000076794">
    <property type="component" value="Chromosome"/>
</dbReference>
<evidence type="ECO:0000313" key="3">
    <source>
        <dbReference type="Proteomes" id="UP000076794"/>
    </source>
</evidence>
<dbReference type="KEGG" id="ido:I598_2880"/>
<sequence>MDRPSPQDALRSTVRIASWFSVISASAAVLHLAATWWAEHTAHPNLLVIEVVLPVARVCSLFVPSLLAIAVGCWVAALFTWRRVWPEARRVGGSRPLS</sequence>
<dbReference type="PATRIC" id="fig|1300344.3.peg.2897"/>
<dbReference type="AlphaFoldDB" id="A0A161I947"/>
<dbReference type="OrthoDB" id="9891765at2"/>
<keyword evidence="3" id="KW-1185">Reference proteome</keyword>
<keyword evidence="1" id="KW-1133">Transmembrane helix</keyword>
<dbReference type="RefSeq" id="WP_068203544.1">
    <property type="nucleotide sequence ID" value="NZ_CP014209.1"/>
</dbReference>
<evidence type="ECO:0000256" key="1">
    <source>
        <dbReference type="SAM" id="Phobius"/>
    </source>
</evidence>
<gene>
    <name evidence="2" type="ORF">I598_2880</name>
</gene>
<keyword evidence="1" id="KW-0472">Membrane</keyword>
<name>A0A161I947_9MICO</name>
<feature type="transmembrane region" description="Helical" evidence="1">
    <location>
        <begin position="61"/>
        <end position="81"/>
    </location>
</feature>
<protein>
    <submittedName>
        <fullName evidence="2">Uncharacterized protein</fullName>
    </submittedName>
</protein>
<evidence type="ECO:0000313" key="2">
    <source>
        <dbReference type="EMBL" id="ANC32398.1"/>
    </source>
</evidence>
<dbReference type="EMBL" id="CP014209">
    <property type="protein sequence ID" value="ANC32398.1"/>
    <property type="molecule type" value="Genomic_DNA"/>
</dbReference>
<keyword evidence="1" id="KW-0812">Transmembrane</keyword>
<accession>A0A161I947</accession>
<reference evidence="2 3" key="1">
    <citation type="submission" date="2016-01" db="EMBL/GenBank/DDBJ databases">
        <title>Complete genome sequence of a soil Actinobacterium, Isoptericola dokdonensis DS-3.</title>
        <authorList>
            <person name="Kwon S.-K."/>
            <person name="Kim J.F."/>
        </authorList>
    </citation>
    <scope>NUCLEOTIDE SEQUENCE [LARGE SCALE GENOMIC DNA]</scope>
    <source>
        <strain evidence="2 3">DS-3</strain>
    </source>
</reference>
<feature type="transmembrane region" description="Helical" evidence="1">
    <location>
        <begin position="16"/>
        <end position="38"/>
    </location>
</feature>
<organism evidence="2 3">
    <name type="scientific">Isoptericola dokdonensis DS-3</name>
    <dbReference type="NCBI Taxonomy" id="1300344"/>
    <lineage>
        <taxon>Bacteria</taxon>
        <taxon>Bacillati</taxon>
        <taxon>Actinomycetota</taxon>
        <taxon>Actinomycetes</taxon>
        <taxon>Micrococcales</taxon>
        <taxon>Promicromonosporaceae</taxon>
        <taxon>Isoptericola</taxon>
    </lineage>
</organism>